<dbReference type="NCBIfam" id="TIGR04056">
    <property type="entry name" value="OMP_RagA_SusC"/>
    <property type="match status" value="1"/>
</dbReference>
<evidence type="ECO:0000313" key="10">
    <source>
        <dbReference type="Proteomes" id="UP000619457"/>
    </source>
</evidence>
<keyword evidence="4 7" id="KW-0812">Transmembrane</keyword>
<dbReference type="Pfam" id="PF07715">
    <property type="entry name" value="Plug"/>
    <property type="match status" value="1"/>
</dbReference>
<dbReference type="InterPro" id="IPR023997">
    <property type="entry name" value="TonB-dep_OMP_SusC/RagA_CS"/>
</dbReference>
<dbReference type="InterPro" id="IPR039426">
    <property type="entry name" value="TonB-dep_rcpt-like"/>
</dbReference>
<dbReference type="SUPFAM" id="SSF56935">
    <property type="entry name" value="Porins"/>
    <property type="match status" value="1"/>
</dbReference>
<keyword evidence="10" id="KW-1185">Reference proteome</keyword>
<feature type="domain" description="TonB-dependent receptor plug" evidence="8">
    <location>
        <begin position="222"/>
        <end position="341"/>
    </location>
</feature>
<dbReference type="Proteomes" id="UP000619457">
    <property type="component" value="Unassembled WGS sequence"/>
</dbReference>
<dbReference type="GO" id="GO:0009279">
    <property type="term" value="C:cell outer membrane"/>
    <property type="evidence" value="ECO:0007669"/>
    <property type="project" value="UniProtKB-SubCell"/>
</dbReference>
<reference evidence="9" key="2">
    <citation type="submission" date="2020-09" db="EMBL/GenBank/DDBJ databases">
        <authorList>
            <person name="Sun Q."/>
            <person name="Kim S."/>
        </authorList>
    </citation>
    <scope>NUCLEOTIDE SEQUENCE</scope>
    <source>
        <strain evidence="9">KCTC 12368</strain>
    </source>
</reference>
<dbReference type="InterPro" id="IPR036942">
    <property type="entry name" value="Beta-barrel_TonB_sf"/>
</dbReference>
<dbReference type="InterPro" id="IPR023996">
    <property type="entry name" value="TonB-dep_OMP_SusC/RagA"/>
</dbReference>
<dbReference type="PROSITE" id="PS52016">
    <property type="entry name" value="TONB_DEPENDENT_REC_3"/>
    <property type="match status" value="1"/>
</dbReference>
<dbReference type="Pfam" id="PF13715">
    <property type="entry name" value="CarbopepD_reg_2"/>
    <property type="match status" value="1"/>
</dbReference>
<evidence type="ECO:0000256" key="7">
    <source>
        <dbReference type="PROSITE-ProRule" id="PRU01360"/>
    </source>
</evidence>
<dbReference type="EMBL" id="BMWX01000003">
    <property type="protein sequence ID" value="GGZ28921.1"/>
    <property type="molecule type" value="Genomic_DNA"/>
</dbReference>
<dbReference type="RefSeq" id="WP_018472833.1">
    <property type="nucleotide sequence ID" value="NZ_BMWX01000003.1"/>
</dbReference>
<dbReference type="InterPro" id="IPR012910">
    <property type="entry name" value="Plug_dom"/>
</dbReference>
<evidence type="ECO:0000256" key="6">
    <source>
        <dbReference type="ARBA" id="ARBA00023237"/>
    </source>
</evidence>
<sequence>MNNNVLRKGILKGPYVIIAFLLQLSLIGTLQAAEGDAQRSLDAIFVSMAFEDAQVGEVFKALEKQTDFSFSYKNADLRKEKVKALNGQHISMAKVLMEVSGETGLAFKRINDVIHVQKVTDGKPALMDLVDKTIKGRVTDDAGEPLPGATVSVSGTGTGTVTDIDGYYTLEVPEGATVTFSFTGFEPVRVAVNNQSEINVELSSDVLLEQVVVTALGIEKNKRDLGYSVSEVKGDALAKTFEVNPVNALQGRVAGVQIDQGSGGAFGSSKILIRGNSTLSNNNQPIFVIDGVIIDNDIFGGTGRDFGNALKNLNMEDFESVSVLKGSAAAALYGSRAINGVILITSKKGSKRSGIGVSISQNAQIFDPYSGPELQNVFGGGSVGAFFTDRRDPNYQSDQAWRTKVFPTDPVTGQPYIDHQINRELENWGPRMEGQQVLNYDGTPTQYSPQPDNFLSAFRTGWASNTNVALNGGGERSTFRLSYTRSEGEGVVHNNDYLKNGFDLRATHELTDFLDVDASVTYTTFDGKNPPRLGGLDAFGSYNFGKLYSWMLPRNYDTDYWMQESRYTSVLGGAPNPANPLEPNKAPESRFWFSLFNNNYLQNEQNVRGRVALTGKVNSWLSARVEGNFNNYYTRNETKELGQNIGFGGGAYGLSHSTKTSRFLKGMLMINKVINKDYDISGYLGAESQRTETTYNESETRGGLSYPGNYFLANSVQPQYTAGGIKYRRTINSTYFSVDQSYKDRLFLYLSWRGDWSSALTYSDGTGNNFFHYPAASASWVLSESFKMPSWISFVKLRGNIAALGKDTNPFTLNPGFSFNGFTNINGSQLPTSTFSDSRVLQPNIKPERKIAKEIGMELTLFNEKLGIDFTYYQDNTKNQILPISSPIESGVSAILVNAGNIQNRGIEITLDFSPISTTDFQWNSTLTFSRNRNLIKELYEGREEYNLGANIGEISTWAVVGKSYGTLRSSIQATKFQAKDENGNNIDHPNNGMTQLAWRSDARAAFPARSNQIQDVGDINADFRSGWSNSFNYKNFSLGFLIDAKVGGDFVMLSYRYGTHTGVLPNTLAGRDAEYGGISWTSDYDGQTYDDGMIPEGVFGEGQKVTQADGSQADVGGMTFQQAYDAGLVEPTHTPQYFYRYGSSSTGVSDYWIFESTWVSMREISLGYSFPASFTDKLGIQQMSLSIIGRDLFYLYNSLPFNFNPASNNSNNTAFSGEQGFLPMTRSLGATLRFQF</sequence>
<dbReference type="SUPFAM" id="SSF49464">
    <property type="entry name" value="Carboxypeptidase regulatory domain-like"/>
    <property type="match status" value="1"/>
</dbReference>
<dbReference type="InterPro" id="IPR008969">
    <property type="entry name" value="CarboxyPept-like_regulatory"/>
</dbReference>
<dbReference type="NCBIfam" id="TIGR04057">
    <property type="entry name" value="SusC_RagA_signa"/>
    <property type="match status" value="1"/>
</dbReference>
<dbReference type="Gene3D" id="2.40.170.20">
    <property type="entry name" value="TonB-dependent receptor, beta-barrel domain"/>
    <property type="match status" value="1"/>
</dbReference>
<keyword evidence="6 7" id="KW-0998">Cell outer membrane</keyword>
<evidence type="ECO:0000256" key="2">
    <source>
        <dbReference type="ARBA" id="ARBA00022448"/>
    </source>
</evidence>
<gene>
    <name evidence="9" type="ORF">GCM10007049_22490</name>
</gene>
<dbReference type="Gene3D" id="2.170.130.10">
    <property type="entry name" value="TonB-dependent receptor, plug domain"/>
    <property type="match status" value="1"/>
</dbReference>
<keyword evidence="2 7" id="KW-0813">Transport</keyword>
<comment type="caution">
    <text evidence="9">The sequence shown here is derived from an EMBL/GenBank/DDBJ whole genome shotgun (WGS) entry which is preliminary data.</text>
</comment>
<protein>
    <submittedName>
        <fullName evidence="9">SusC/RagA family TonB-linked outer membrane protein</fullName>
    </submittedName>
</protein>
<keyword evidence="3 7" id="KW-1134">Transmembrane beta strand</keyword>
<organism evidence="9 10">
    <name type="scientific">Echinicola pacifica</name>
    <dbReference type="NCBI Taxonomy" id="346377"/>
    <lineage>
        <taxon>Bacteria</taxon>
        <taxon>Pseudomonadati</taxon>
        <taxon>Bacteroidota</taxon>
        <taxon>Cytophagia</taxon>
        <taxon>Cytophagales</taxon>
        <taxon>Cyclobacteriaceae</taxon>
        <taxon>Echinicola</taxon>
    </lineage>
</organism>
<proteinExistence type="inferred from homology"/>
<evidence type="ECO:0000256" key="4">
    <source>
        <dbReference type="ARBA" id="ARBA00022692"/>
    </source>
</evidence>
<dbReference type="FunFam" id="2.60.40.1120:FF:000003">
    <property type="entry name" value="Outer membrane protein Omp121"/>
    <property type="match status" value="1"/>
</dbReference>
<evidence type="ECO:0000256" key="5">
    <source>
        <dbReference type="ARBA" id="ARBA00023136"/>
    </source>
</evidence>
<dbReference type="AlphaFoldDB" id="A0A918Q084"/>
<evidence type="ECO:0000256" key="3">
    <source>
        <dbReference type="ARBA" id="ARBA00022452"/>
    </source>
</evidence>
<comment type="similarity">
    <text evidence="7">Belongs to the TonB-dependent receptor family.</text>
</comment>
<keyword evidence="5 7" id="KW-0472">Membrane</keyword>
<comment type="subcellular location">
    <subcellularLocation>
        <location evidence="1 7">Cell outer membrane</location>
        <topology evidence="1 7">Multi-pass membrane protein</topology>
    </subcellularLocation>
</comment>
<evidence type="ECO:0000313" key="9">
    <source>
        <dbReference type="EMBL" id="GGZ28921.1"/>
    </source>
</evidence>
<evidence type="ECO:0000256" key="1">
    <source>
        <dbReference type="ARBA" id="ARBA00004571"/>
    </source>
</evidence>
<reference evidence="9" key="1">
    <citation type="journal article" date="2014" name="Int. J. Syst. Evol. Microbiol.">
        <title>Complete genome sequence of Corynebacterium casei LMG S-19264T (=DSM 44701T), isolated from a smear-ripened cheese.</title>
        <authorList>
            <consortium name="US DOE Joint Genome Institute (JGI-PGF)"/>
            <person name="Walter F."/>
            <person name="Albersmeier A."/>
            <person name="Kalinowski J."/>
            <person name="Ruckert C."/>
        </authorList>
    </citation>
    <scope>NUCLEOTIDE SEQUENCE</scope>
    <source>
        <strain evidence="9">KCTC 12368</strain>
    </source>
</reference>
<evidence type="ECO:0000259" key="8">
    <source>
        <dbReference type="Pfam" id="PF07715"/>
    </source>
</evidence>
<name>A0A918Q084_9BACT</name>
<dbReference type="InterPro" id="IPR037066">
    <property type="entry name" value="Plug_dom_sf"/>
</dbReference>
<accession>A0A918Q084</accession>
<dbReference type="Gene3D" id="2.60.40.1120">
    <property type="entry name" value="Carboxypeptidase-like, regulatory domain"/>
    <property type="match status" value="1"/>
</dbReference>